<dbReference type="STRING" id="500610.SAMN02799615_02320"/>
<dbReference type="Pfam" id="PF02325">
    <property type="entry name" value="CCB3_YggT"/>
    <property type="match status" value="2"/>
</dbReference>
<feature type="transmembrane region" description="Helical" evidence="1">
    <location>
        <begin position="6"/>
        <end position="29"/>
    </location>
</feature>
<evidence type="ECO:0000256" key="1">
    <source>
        <dbReference type="SAM" id="Phobius"/>
    </source>
</evidence>
<dbReference type="Proteomes" id="UP000199477">
    <property type="component" value="Unassembled WGS sequence"/>
</dbReference>
<name>A0A1I2FK47_9GAMM</name>
<dbReference type="RefSeq" id="WP_026633554.1">
    <property type="nucleotide sequence ID" value="NZ_FONH01000006.1"/>
</dbReference>
<dbReference type="GO" id="GO:0016020">
    <property type="term" value="C:membrane"/>
    <property type="evidence" value="ECO:0007669"/>
    <property type="project" value="InterPro"/>
</dbReference>
<keyword evidence="1" id="KW-0472">Membrane</keyword>
<feature type="transmembrane region" description="Helical" evidence="1">
    <location>
        <begin position="163"/>
        <end position="189"/>
    </location>
</feature>
<evidence type="ECO:0000313" key="3">
    <source>
        <dbReference type="Proteomes" id="UP000199477"/>
    </source>
</evidence>
<feature type="transmembrane region" description="Helical" evidence="1">
    <location>
        <begin position="94"/>
        <end position="122"/>
    </location>
</feature>
<reference evidence="3" key="1">
    <citation type="submission" date="2016-10" db="EMBL/GenBank/DDBJ databases">
        <authorList>
            <person name="Varghese N."/>
            <person name="Submissions S."/>
        </authorList>
    </citation>
    <scope>NUCLEOTIDE SEQUENCE [LARGE SCALE GENOMIC DNA]</scope>
    <source>
        <strain evidence="3">UNC178MFTsu3.1</strain>
    </source>
</reference>
<keyword evidence="1" id="KW-1133">Transmembrane helix</keyword>
<feature type="transmembrane region" description="Helical" evidence="1">
    <location>
        <begin position="65"/>
        <end position="88"/>
    </location>
</feature>
<keyword evidence="1" id="KW-0812">Transmembrane</keyword>
<dbReference type="InterPro" id="IPR003425">
    <property type="entry name" value="CCB3/YggT"/>
</dbReference>
<dbReference type="AlphaFoldDB" id="A0A1I2FK47"/>
<proteinExistence type="predicted"/>
<keyword evidence="3" id="KW-1185">Reference proteome</keyword>
<dbReference type="EMBL" id="FONH01000006">
    <property type="protein sequence ID" value="SFF05219.1"/>
    <property type="molecule type" value="Genomic_DNA"/>
</dbReference>
<protein>
    <submittedName>
        <fullName evidence="2">YggT family protein</fullName>
    </submittedName>
</protein>
<sequence>MSYLLNALTFLVDLVFGAVATLFLLRLLAEATRADFNNPLSQFLYRYTNPVLAPLRRVLPNWRRINLSCVLLLWVLMLLQRVVIFALYGQLPDLLGLLVLALADLLDFVLLTYLVLIFIWSLLSLFPVDQRHPALRLVGSLVAPVLRPLRGKLVAGGLDFSPWIVVIVLVLVRILVAAPLTALGVQLALGH</sequence>
<evidence type="ECO:0000313" key="2">
    <source>
        <dbReference type="EMBL" id="SFF05219.1"/>
    </source>
</evidence>
<organism evidence="2 3">
    <name type="scientific">Dyella marensis</name>
    <dbReference type="NCBI Taxonomy" id="500610"/>
    <lineage>
        <taxon>Bacteria</taxon>
        <taxon>Pseudomonadati</taxon>
        <taxon>Pseudomonadota</taxon>
        <taxon>Gammaproteobacteria</taxon>
        <taxon>Lysobacterales</taxon>
        <taxon>Rhodanobacteraceae</taxon>
        <taxon>Dyella</taxon>
    </lineage>
</organism>
<gene>
    <name evidence="2" type="ORF">SAMN02799615_02320</name>
</gene>
<accession>A0A1I2FK47</accession>